<name>A0A1X0DIR5_9MYCO</name>
<dbReference type="AlphaFoldDB" id="A0A1X0DIR5"/>
<feature type="region of interest" description="Disordered" evidence="1">
    <location>
        <begin position="30"/>
        <end position="62"/>
    </location>
</feature>
<reference evidence="3 4" key="1">
    <citation type="submission" date="2016-12" db="EMBL/GenBank/DDBJ databases">
        <title>The new phylogeny of genus Mycobacterium.</title>
        <authorList>
            <person name="Tortoli E."/>
            <person name="Trovato A."/>
            <person name="Cirillo D.M."/>
        </authorList>
    </citation>
    <scope>NUCLEOTIDE SEQUENCE [LARGE SCALE GENOMIC DNA]</scope>
    <source>
        <strain evidence="3 4">DSM 45130</strain>
    </source>
</reference>
<organism evidence="3 4">
    <name type="scientific">Mycolicibacterium insubricum</name>
    <dbReference type="NCBI Taxonomy" id="444597"/>
    <lineage>
        <taxon>Bacteria</taxon>
        <taxon>Bacillati</taxon>
        <taxon>Actinomycetota</taxon>
        <taxon>Actinomycetes</taxon>
        <taxon>Mycobacteriales</taxon>
        <taxon>Mycobacteriaceae</taxon>
        <taxon>Mycolicibacterium</taxon>
    </lineage>
</organism>
<dbReference type="EMBL" id="MVHS01000010">
    <property type="protein sequence ID" value="ORA72049.1"/>
    <property type="molecule type" value="Genomic_DNA"/>
</dbReference>
<dbReference type="OrthoDB" id="4539803at2"/>
<accession>A0A1X0DIR5</accession>
<evidence type="ECO:0000313" key="4">
    <source>
        <dbReference type="Proteomes" id="UP000192801"/>
    </source>
</evidence>
<feature type="signal peptide" evidence="2">
    <location>
        <begin position="1"/>
        <end position="19"/>
    </location>
</feature>
<evidence type="ECO:0000313" key="3">
    <source>
        <dbReference type="EMBL" id="ORA72049.1"/>
    </source>
</evidence>
<evidence type="ECO:0000256" key="2">
    <source>
        <dbReference type="SAM" id="SignalP"/>
    </source>
</evidence>
<keyword evidence="2" id="KW-0732">Signal</keyword>
<protein>
    <submittedName>
        <fullName evidence="3">Uncharacterized protein</fullName>
    </submittedName>
</protein>
<gene>
    <name evidence="3" type="ORF">BST26_06610</name>
</gene>
<comment type="caution">
    <text evidence="3">The sequence shown here is derived from an EMBL/GenBank/DDBJ whole genome shotgun (WGS) entry which is preliminary data.</text>
</comment>
<feature type="compositionally biased region" description="Low complexity" evidence="1">
    <location>
        <begin position="42"/>
        <end position="62"/>
    </location>
</feature>
<dbReference type="Proteomes" id="UP000192801">
    <property type="component" value="Unassembled WGS sequence"/>
</dbReference>
<sequence>MRIPLLCGALLLVAGCSSGTDTGAATLAPPLTPLTPVPSASAGVTTTSPTSRTAVPTAAPAAGTDEAAVAAWIDAGTRSDPDKFHTATRDGVATTLHEGVAFTTPGGQAQCMTDPKLGDGVLSCLLRLSDPAPRPIGSEGQWVPGWVDFTGTQINVGSLHADPGPFSVGAGPELPLGSALEFGDYRCRSDAAGLFCVNHAHQTAVKFSEAGIEPFGCLQRVDAPVDVGAKYSC</sequence>
<proteinExistence type="predicted"/>
<keyword evidence="4" id="KW-1185">Reference proteome</keyword>
<dbReference type="STRING" id="444597.BST26_06610"/>
<dbReference type="PROSITE" id="PS51257">
    <property type="entry name" value="PROKAR_LIPOPROTEIN"/>
    <property type="match status" value="1"/>
</dbReference>
<dbReference type="RefSeq" id="WP_083030005.1">
    <property type="nucleotide sequence ID" value="NZ_AP022618.1"/>
</dbReference>
<evidence type="ECO:0000256" key="1">
    <source>
        <dbReference type="SAM" id="MobiDB-lite"/>
    </source>
</evidence>
<feature type="chain" id="PRO_5043724916" evidence="2">
    <location>
        <begin position="20"/>
        <end position="233"/>
    </location>
</feature>